<evidence type="ECO:0000313" key="2">
    <source>
        <dbReference type="EMBL" id="KAL0329208.1"/>
    </source>
</evidence>
<dbReference type="EMBL" id="JACGWJ010000022">
    <property type="protein sequence ID" value="KAL0329208.1"/>
    <property type="molecule type" value="Genomic_DNA"/>
</dbReference>
<evidence type="ECO:0008006" key="3">
    <source>
        <dbReference type="Google" id="ProtNLM"/>
    </source>
</evidence>
<sequence length="186" mass="19960">MISSNRWRFLHISGDFFGLSFLSAQLVASRLFAILWGSLPWSFRGRRGFAVSGRHGCWLLDRWILVAGGRIGVGFWLLVLSSDLRLIYRTWVSAIVACRCGSRCRLVGWSAVSPSAVAVSQSLYAVTMLDFAIAGGGCRRGSGGWLCLCIVGESLLEVGGLLALGFSQPSSPSLSKSAIVADWAGA</sequence>
<keyword evidence="1" id="KW-0812">Transmembrane</keyword>
<reference evidence="2" key="1">
    <citation type="submission" date="2020-06" db="EMBL/GenBank/DDBJ databases">
        <authorList>
            <person name="Li T."/>
            <person name="Hu X."/>
            <person name="Zhang T."/>
            <person name="Song X."/>
            <person name="Zhang H."/>
            <person name="Dai N."/>
            <person name="Sheng W."/>
            <person name="Hou X."/>
            <person name="Wei L."/>
        </authorList>
    </citation>
    <scope>NUCLEOTIDE SEQUENCE</scope>
    <source>
        <strain evidence="2">G02</strain>
        <tissue evidence="2">Leaf</tissue>
    </source>
</reference>
<gene>
    <name evidence="2" type="ORF">Sradi_4907500</name>
</gene>
<reference evidence="2" key="2">
    <citation type="journal article" date="2024" name="Plant">
        <title>Genomic evolution and insights into agronomic trait innovations of Sesamum species.</title>
        <authorList>
            <person name="Miao H."/>
            <person name="Wang L."/>
            <person name="Qu L."/>
            <person name="Liu H."/>
            <person name="Sun Y."/>
            <person name="Le M."/>
            <person name="Wang Q."/>
            <person name="Wei S."/>
            <person name="Zheng Y."/>
            <person name="Lin W."/>
            <person name="Duan Y."/>
            <person name="Cao H."/>
            <person name="Xiong S."/>
            <person name="Wang X."/>
            <person name="Wei L."/>
            <person name="Li C."/>
            <person name="Ma Q."/>
            <person name="Ju M."/>
            <person name="Zhao R."/>
            <person name="Li G."/>
            <person name="Mu C."/>
            <person name="Tian Q."/>
            <person name="Mei H."/>
            <person name="Zhang T."/>
            <person name="Gao T."/>
            <person name="Zhang H."/>
        </authorList>
    </citation>
    <scope>NUCLEOTIDE SEQUENCE</scope>
    <source>
        <strain evidence="2">G02</strain>
    </source>
</reference>
<dbReference type="AlphaFoldDB" id="A0AAW2MDW9"/>
<name>A0AAW2MDW9_SESRA</name>
<organism evidence="2">
    <name type="scientific">Sesamum radiatum</name>
    <name type="common">Black benniseed</name>
    <dbReference type="NCBI Taxonomy" id="300843"/>
    <lineage>
        <taxon>Eukaryota</taxon>
        <taxon>Viridiplantae</taxon>
        <taxon>Streptophyta</taxon>
        <taxon>Embryophyta</taxon>
        <taxon>Tracheophyta</taxon>
        <taxon>Spermatophyta</taxon>
        <taxon>Magnoliopsida</taxon>
        <taxon>eudicotyledons</taxon>
        <taxon>Gunneridae</taxon>
        <taxon>Pentapetalae</taxon>
        <taxon>asterids</taxon>
        <taxon>lamiids</taxon>
        <taxon>Lamiales</taxon>
        <taxon>Pedaliaceae</taxon>
        <taxon>Sesamum</taxon>
    </lineage>
</organism>
<comment type="caution">
    <text evidence="2">The sequence shown here is derived from an EMBL/GenBank/DDBJ whole genome shotgun (WGS) entry which is preliminary data.</text>
</comment>
<protein>
    <recommendedName>
        <fullName evidence="3">Transmembrane protein</fullName>
    </recommendedName>
</protein>
<evidence type="ECO:0000256" key="1">
    <source>
        <dbReference type="SAM" id="Phobius"/>
    </source>
</evidence>
<keyword evidence="1" id="KW-0472">Membrane</keyword>
<accession>A0AAW2MDW9</accession>
<keyword evidence="1" id="KW-1133">Transmembrane helix</keyword>
<proteinExistence type="predicted"/>
<feature type="transmembrane region" description="Helical" evidence="1">
    <location>
        <begin position="63"/>
        <end position="80"/>
    </location>
</feature>
<feature type="transmembrane region" description="Helical" evidence="1">
    <location>
        <begin position="21"/>
        <end position="43"/>
    </location>
</feature>